<evidence type="ECO:0000313" key="5">
    <source>
        <dbReference type="EMBL" id="GAA5146503.1"/>
    </source>
</evidence>
<dbReference type="InterPro" id="IPR003593">
    <property type="entry name" value="AAA+_ATPase"/>
</dbReference>
<name>A0ABP9PKS6_9PSEU</name>
<dbReference type="Pfam" id="PF00005">
    <property type="entry name" value="ABC_tran"/>
    <property type="match status" value="1"/>
</dbReference>
<dbReference type="SUPFAM" id="SSF52540">
    <property type="entry name" value="P-loop containing nucleoside triphosphate hydrolases"/>
    <property type="match status" value="1"/>
</dbReference>
<proteinExistence type="predicted"/>
<reference evidence="6" key="1">
    <citation type="journal article" date="2019" name="Int. J. Syst. Evol. Microbiol.">
        <title>The Global Catalogue of Microorganisms (GCM) 10K type strain sequencing project: providing services to taxonomists for standard genome sequencing and annotation.</title>
        <authorList>
            <consortium name="The Broad Institute Genomics Platform"/>
            <consortium name="The Broad Institute Genome Sequencing Center for Infectious Disease"/>
            <person name="Wu L."/>
            <person name="Ma J."/>
        </authorList>
    </citation>
    <scope>NUCLEOTIDE SEQUENCE [LARGE SCALE GENOMIC DNA]</scope>
    <source>
        <strain evidence="6">JCM 18303</strain>
    </source>
</reference>
<keyword evidence="3" id="KW-0067">ATP-binding</keyword>
<feature type="domain" description="ABC transporter" evidence="4">
    <location>
        <begin position="4"/>
        <end position="239"/>
    </location>
</feature>
<evidence type="ECO:0000313" key="6">
    <source>
        <dbReference type="Proteomes" id="UP001428817"/>
    </source>
</evidence>
<dbReference type="InterPro" id="IPR003439">
    <property type="entry name" value="ABC_transporter-like_ATP-bd"/>
</dbReference>
<dbReference type="PANTHER" id="PTHR42781">
    <property type="entry name" value="SPERMIDINE/PUTRESCINE IMPORT ATP-BINDING PROTEIN POTA"/>
    <property type="match status" value="1"/>
</dbReference>
<dbReference type="RefSeq" id="WP_185058844.1">
    <property type="nucleotide sequence ID" value="NZ_BAABJP010000001.1"/>
</dbReference>
<evidence type="ECO:0000259" key="4">
    <source>
        <dbReference type="PROSITE" id="PS50893"/>
    </source>
</evidence>
<keyword evidence="1" id="KW-0813">Transport</keyword>
<accession>A0ABP9PKS6</accession>
<dbReference type="InterPro" id="IPR050093">
    <property type="entry name" value="ABC_SmlMolc_Importer"/>
</dbReference>
<dbReference type="InterPro" id="IPR027417">
    <property type="entry name" value="P-loop_NTPase"/>
</dbReference>
<dbReference type="PANTHER" id="PTHR42781:SF4">
    <property type="entry name" value="SPERMIDINE_PUTRESCINE IMPORT ATP-BINDING PROTEIN POTA"/>
    <property type="match status" value="1"/>
</dbReference>
<organism evidence="5 6">
    <name type="scientific">Pseudonocardia eucalypti</name>
    <dbReference type="NCBI Taxonomy" id="648755"/>
    <lineage>
        <taxon>Bacteria</taxon>
        <taxon>Bacillati</taxon>
        <taxon>Actinomycetota</taxon>
        <taxon>Actinomycetes</taxon>
        <taxon>Pseudonocardiales</taxon>
        <taxon>Pseudonocardiaceae</taxon>
        <taxon>Pseudonocardia</taxon>
    </lineage>
</organism>
<evidence type="ECO:0000256" key="1">
    <source>
        <dbReference type="ARBA" id="ARBA00022448"/>
    </source>
</evidence>
<comment type="caution">
    <text evidence="5">The sequence shown here is derived from an EMBL/GenBank/DDBJ whole genome shotgun (WGS) entry which is preliminary data.</text>
</comment>
<sequence length="337" mass="36257">MSALTFAGVGKDFGAVTAVAGLDLEVAAGEAVVLLGPSGCGKTTTLRLVAGFERPSRGEIGIDGELVAGPGVHVPAERREVGVVFQSYALWPHMTVAENVGFGLTTRRPVARAERSTRVEEALARVRLGGYGPRYPHELSGGQQQRVALARALVTRPRVLLLDEPLSNLDASLREEMRLEIRRLQRELATTMIYITHDRTEALTLADRVVVLARGRVQQVGTPEALYRRPRNEFVALAMGPANFLPGPRGTLCVRPPDIRLTAADGDGPSARSGTVRDAVFHGDEMHYLIDVPGLADPLRVVAGHAAPRHPRGSRVAFEVRDGASSLLVDEDTTDHA</sequence>
<dbReference type="PROSITE" id="PS50893">
    <property type="entry name" value="ABC_TRANSPORTER_2"/>
    <property type="match status" value="1"/>
</dbReference>
<gene>
    <name evidence="5" type="ORF">GCM10023321_06080</name>
</gene>
<dbReference type="EMBL" id="BAABJP010000001">
    <property type="protein sequence ID" value="GAA5146503.1"/>
    <property type="molecule type" value="Genomic_DNA"/>
</dbReference>
<evidence type="ECO:0000256" key="3">
    <source>
        <dbReference type="ARBA" id="ARBA00022840"/>
    </source>
</evidence>
<protein>
    <recommendedName>
        <fullName evidence="4">ABC transporter domain-containing protein</fullName>
    </recommendedName>
</protein>
<dbReference type="InterPro" id="IPR008995">
    <property type="entry name" value="Mo/tungstate-bd_C_term_dom"/>
</dbReference>
<dbReference type="Proteomes" id="UP001428817">
    <property type="component" value="Unassembled WGS sequence"/>
</dbReference>
<dbReference type="SUPFAM" id="SSF50331">
    <property type="entry name" value="MOP-like"/>
    <property type="match status" value="1"/>
</dbReference>
<dbReference type="Gene3D" id="3.40.50.300">
    <property type="entry name" value="P-loop containing nucleotide triphosphate hydrolases"/>
    <property type="match status" value="1"/>
</dbReference>
<keyword evidence="2" id="KW-0547">Nucleotide-binding</keyword>
<dbReference type="InterPro" id="IPR013611">
    <property type="entry name" value="Transp-assoc_OB_typ2"/>
</dbReference>
<dbReference type="SMART" id="SM00382">
    <property type="entry name" value="AAA"/>
    <property type="match status" value="1"/>
</dbReference>
<dbReference type="InterPro" id="IPR017871">
    <property type="entry name" value="ABC_transporter-like_CS"/>
</dbReference>
<dbReference type="PROSITE" id="PS00211">
    <property type="entry name" value="ABC_TRANSPORTER_1"/>
    <property type="match status" value="1"/>
</dbReference>
<keyword evidence="6" id="KW-1185">Reference proteome</keyword>
<dbReference type="Pfam" id="PF08402">
    <property type="entry name" value="TOBE_2"/>
    <property type="match status" value="1"/>
</dbReference>
<evidence type="ECO:0000256" key="2">
    <source>
        <dbReference type="ARBA" id="ARBA00022741"/>
    </source>
</evidence>